<evidence type="ECO:0000256" key="1">
    <source>
        <dbReference type="ARBA" id="ARBA00004236"/>
    </source>
</evidence>
<evidence type="ECO:0000256" key="17">
    <source>
        <dbReference type="ARBA" id="ARBA00049902"/>
    </source>
</evidence>
<keyword evidence="11" id="KW-0133">Cell shape</keyword>
<keyword evidence="12" id="KW-0573">Peptidoglycan synthesis</keyword>
<evidence type="ECO:0000256" key="14">
    <source>
        <dbReference type="ARBA" id="ARBA00023268"/>
    </source>
</evidence>
<evidence type="ECO:0000256" key="9">
    <source>
        <dbReference type="ARBA" id="ARBA00022679"/>
    </source>
</evidence>
<dbReference type="PANTHER" id="PTHR32282:SF11">
    <property type="entry name" value="PENICILLIN-BINDING PROTEIN 1B"/>
    <property type="match status" value="1"/>
</dbReference>
<comment type="similarity">
    <text evidence="3">In the C-terminal section; belongs to the transpeptidase family.</text>
</comment>
<comment type="catalytic activity">
    <reaction evidence="17">
        <text>[GlcNAc-(1-&gt;4)-Mur2Ac(oyl-L-Ala-gamma-D-Glu-L-Lys-D-Ala-D-Ala)](n)-di-trans,octa-cis-undecaprenyl diphosphate + beta-D-GlcNAc-(1-&gt;4)-Mur2Ac(oyl-L-Ala-gamma-D-Glu-L-Lys-D-Ala-D-Ala)-di-trans,octa-cis-undecaprenyl diphosphate = [GlcNAc-(1-&gt;4)-Mur2Ac(oyl-L-Ala-gamma-D-Glu-L-Lys-D-Ala-D-Ala)](n+1)-di-trans,octa-cis-undecaprenyl diphosphate + di-trans,octa-cis-undecaprenyl diphosphate + H(+)</text>
        <dbReference type="Rhea" id="RHEA:23708"/>
        <dbReference type="Rhea" id="RHEA-COMP:9602"/>
        <dbReference type="Rhea" id="RHEA-COMP:9603"/>
        <dbReference type="ChEBI" id="CHEBI:15378"/>
        <dbReference type="ChEBI" id="CHEBI:58405"/>
        <dbReference type="ChEBI" id="CHEBI:60033"/>
        <dbReference type="ChEBI" id="CHEBI:78435"/>
        <dbReference type="EC" id="2.4.99.28"/>
    </reaction>
</comment>
<evidence type="ECO:0000256" key="8">
    <source>
        <dbReference type="ARBA" id="ARBA00022676"/>
    </source>
</evidence>
<keyword evidence="18" id="KW-0812">Transmembrane</keyword>
<keyword evidence="15" id="KW-0961">Cell wall biogenesis/degradation</keyword>
<feature type="domain" description="Penicillin-binding protein transpeptidase" evidence="19">
    <location>
        <begin position="427"/>
        <end position="657"/>
    </location>
</feature>
<keyword evidence="13 18" id="KW-0472">Membrane</keyword>
<keyword evidence="10" id="KW-0378">Hydrolase</keyword>
<reference evidence="21 22" key="1">
    <citation type="submission" date="2024-04" db="EMBL/GenBank/DDBJ databases">
        <title>Albibacterium profundi sp. nov., isolated from sediment of the Challenger Deep of Mariana Trench.</title>
        <authorList>
            <person name="Wang Y."/>
        </authorList>
    </citation>
    <scope>NUCLEOTIDE SEQUENCE [LARGE SCALE GENOMIC DNA]</scope>
    <source>
        <strain evidence="21 22">RHL897</strain>
    </source>
</reference>
<evidence type="ECO:0000256" key="18">
    <source>
        <dbReference type="SAM" id="Phobius"/>
    </source>
</evidence>
<keyword evidence="14" id="KW-0511">Multifunctional enzyme</keyword>
<keyword evidence="7" id="KW-0645">Protease</keyword>
<evidence type="ECO:0000256" key="15">
    <source>
        <dbReference type="ARBA" id="ARBA00023316"/>
    </source>
</evidence>
<evidence type="ECO:0000259" key="20">
    <source>
        <dbReference type="Pfam" id="PF00912"/>
    </source>
</evidence>
<keyword evidence="9" id="KW-0808">Transferase</keyword>
<accession>A0ABV5CC67</accession>
<dbReference type="Gene3D" id="3.40.710.10">
    <property type="entry name" value="DD-peptidase/beta-lactamase superfamily"/>
    <property type="match status" value="2"/>
</dbReference>
<sequence>MQRKTKTDKLTKDDVKRYTRNFWKLIIGAIALGFLFILSVRLGLFGPLPSFKELENPKNNLSSEVISADGKVLGSYFAQNRSNVTYEELSPNLINALISTEDIRFYTHSGIDFKRTFTIIFYNLVGKRQGASTITQQLALNLFSEGRARNTFKRIIQKFQEWITAVRLERNYTKEEIITMYFNTVDFGAYNTYGIKSAARTYFSTTPAELSPEQAAVLVGMLKGTTLYSPIKNPKNSFSRRNTVLENMRKAGFISREEADELKAKPLVLAFNPVSYGEGLAPYFRATLKEELKKIFSETSRTKADGTPYDLDRDGLKIYTTIDSRMQRYAEEAQKEWLQQLQQQFNREYRNRDPFAKYQVLLDQGVKQSGRYWWLKQNDASEDEITESFNTPTEMSIFSWKGEMDTVMTPMDSIRYHKLILRNSLMSMEPQTGHVKAWVGGIDFKHFKYDQVKVGTRQVGSTAKPFTYAVAIDNGYSPCYQVPNRPITIGNWTPRGRSIGSPITLRRALAHSQNFATVDIMQQVGPVPVANLIRNMGITSPDLKPVPSISLGSFDASLYDMVGAYSTFVNHGIWTEPTYVLRVEDRNGAVIYEHNPKISVVLNEQTAYAMVDMLRSVVDEGSGHRIRWMFNFTNPQGGKTGTTNNNSDAWYIGITPDLVTGVWTGAENRAISFSSTAIGQGANAALPVYALYLQRVYADKELHYTQGDFELPKNGLQITLDCNEYTDQFYQGQEEEETVEDRLGF</sequence>
<evidence type="ECO:0000256" key="6">
    <source>
        <dbReference type="ARBA" id="ARBA00022645"/>
    </source>
</evidence>
<evidence type="ECO:0000256" key="3">
    <source>
        <dbReference type="ARBA" id="ARBA00007090"/>
    </source>
</evidence>
<dbReference type="RefSeq" id="WP_375556678.1">
    <property type="nucleotide sequence ID" value="NZ_JBBVGT010000002.1"/>
</dbReference>
<comment type="caution">
    <text evidence="21">The sequence shown here is derived from an EMBL/GenBank/DDBJ whole genome shotgun (WGS) entry which is preliminary data.</text>
</comment>
<evidence type="ECO:0000256" key="10">
    <source>
        <dbReference type="ARBA" id="ARBA00022801"/>
    </source>
</evidence>
<evidence type="ECO:0000313" key="22">
    <source>
        <dbReference type="Proteomes" id="UP001580928"/>
    </source>
</evidence>
<feature type="transmembrane region" description="Helical" evidence="18">
    <location>
        <begin position="21"/>
        <end position="44"/>
    </location>
</feature>
<dbReference type="InterPro" id="IPR050396">
    <property type="entry name" value="Glycosyltr_51/Transpeptidase"/>
</dbReference>
<evidence type="ECO:0000256" key="13">
    <source>
        <dbReference type="ARBA" id="ARBA00023136"/>
    </source>
</evidence>
<proteinExistence type="inferred from homology"/>
<keyword evidence="5" id="KW-1003">Cell membrane</keyword>
<dbReference type="InterPro" id="IPR001460">
    <property type="entry name" value="PCN-bd_Tpept"/>
</dbReference>
<keyword evidence="8" id="KW-0328">Glycosyltransferase</keyword>
<dbReference type="Pfam" id="PF00905">
    <property type="entry name" value="Transpeptidase"/>
    <property type="match status" value="1"/>
</dbReference>
<comment type="similarity">
    <text evidence="4">In the N-terminal section; belongs to the glycosyltransferase 51 family.</text>
</comment>
<dbReference type="Pfam" id="PF00912">
    <property type="entry name" value="Transgly"/>
    <property type="match status" value="1"/>
</dbReference>
<evidence type="ECO:0000256" key="7">
    <source>
        <dbReference type="ARBA" id="ARBA00022670"/>
    </source>
</evidence>
<evidence type="ECO:0000256" key="5">
    <source>
        <dbReference type="ARBA" id="ARBA00022475"/>
    </source>
</evidence>
<feature type="domain" description="Glycosyl transferase family 51" evidence="20">
    <location>
        <begin position="70"/>
        <end position="248"/>
    </location>
</feature>
<dbReference type="SUPFAM" id="SSF56601">
    <property type="entry name" value="beta-lactamase/transpeptidase-like"/>
    <property type="match status" value="1"/>
</dbReference>
<dbReference type="EMBL" id="JBBVGT010000002">
    <property type="protein sequence ID" value="MFB5945131.1"/>
    <property type="molecule type" value="Genomic_DNA"/>
</dbReference>
<name>A0ABV5CC67_9SPHI</name>
<keyword evidence="6" id="KW-0121">Carboxypeptidase</keyword>
<gene>
    <name evidence="21" type="ORF">WKR92_04725</name>
</gene>
<comment type="subcellular location">
    <subcellularLocation>
        <location evidence="1">Cell membrane</location>
    </subcellularLocation>
</comment>
<dbReference type="SUPFAM" id="SSF53955">
    <property type="entry name" value="Lysozyme-like"/>
    <property type="match status" value="1"/>
</dbReference>
<dbReference type="InterPro" id="IPR036950">
    <property type="entry name" value="PBP_transglycosylase"/>
</dbReference>
<keyword evidence="22" id="KW-1185">Reference proteome</keyword>
<protein>
    <submittedName>
        <fullName evidence="21">Transglycosylase domain-containing protein</fullName>
    </submittedName>
</protein>
<comment type="catalytic activity">
    <reaction evidence="16">
        <text>Preferential cleavage: (Ac)2-L-Lys-D-Ala-|-D-Ala. Also transpeptidation of peptidyl-alanyl moieties that are N-acyl substituents of D-alanine.</text>
        <dbReference type="EC" id="3.4.16.4"/>
    </reaction>
</comment>
<evidence type="ECO:0000256" key="4">
    <source>
        <dbReference type="ARBA" id="ARBA00007739"/>
    </source>
</evidence>
<dbReference type="Gene3D" id="1.10.3810.10">
    <property type="entry name" value="Biosynthetic peptidoglycan transglycosylase-like"/>
    <property type="match status" value="1"/>
</dbReference>
<evidence type="ECO:0000256" key="12">
    <source>
        <dbReference type="ARBA" id="ARBA00022984"/>
    </source>
</evidence>
<keyword evidence="18" id="KW-1133">Transmembrane helix</keyword>
<evidence type="ECO:0000313" key="21">
    <source>
        <dbReference type="EMBL" id="MFB5945131.1"/>
    </source>
</evidence>
<dbReference type="InterPro" id="IPR023346">
    <property type="entry name" value="Lysozyme-like_dom_sf"/>
</dbReference>
<dbReference type="InterPro" id="IPR001264">
    <property type="entry name" value="Glyco_trans_51"/>
</dbReference>
<evidence type="ECO:0000256" key="11">
    <source>
        <dbReference type="ARBA" id="ARBA00022960"/>
    </source>
</evidence>
<dbReference type="PANTHER" id="PTHR32282">
    <property type="entry name" value="BINDING PROTEIN TRANSPEPTIDASE, PUTATIVE-RELATED"/>
    <property type="match status" value="1"/>
</dbReference>
<dbReference type="Proteomes" id="UP001580928">
    <property type="component" value="Unassembled WGS sequence"/>
</dbReference>
<evidence type="ECO:0000256" key="16">
    <source>
        <dbReference type="ARBA" id="ARBA00034000"/>
    </source>
</evidence>
<comment type="pathway">
    <text evidence="2">Cell wall biogenesis; peptidoglycan biosynthesis.</text>
</comment>
<dbReference type="InterPro" id="IPR012338">
    <property type="entry name" value="Beta-lactam/transpept-like"/>
</dbReference>
<evidence type="ECO:0000259" key="19">
    <source>
        <dbReference type="Pfam" id="PF00905"/>
    </source>
</evidence>
<evidence type="ECO:0000256" key="2">
    <source>
        <dbReference type="ARBA" id="ARBA00004752"/>
    </source>
</evidence>
<organism evidence="21 22">
    <name type="scientific">Albibacterium profundi</name>
    <dbReference type="NCBI Taxonomy" id="3134906"/>
    <lineage>
        <taxon>Bacteria</taxon>
        <taxon>Pseudomonadati</taxon>
        <taxon>Bacteroidota</taxon>
        <taxon>Sphingobacteriia</taxon>
        <taxon>Sphingobacteriales</taxon>
        <taxon>Sphingobacteriaceae</taxon>
        <taxon>Albibacterium</taxon>
    </lineage>
</organism>